<keyword evidence="6 7" id="KW-0472">Membrane</keyword>
<evidence type="ECO:0000259" key="8">
    <source>
        <dbReference type="PROSITE" id="PS50850"/>
    </source>
</evidence>
<evidence type="ECO:0000256" key="1">
    <source>
        <dbReference type="ARBA" id="ARBA00004141"/>
    </source>
</evidence>
<name>A0AA38R2K4_9PEZI</name>
<dbReference type="EMBL" id="JANBVO010000078">
    <property type="protein sequence ID" value="KAJ9130838.1"/>
    <property type="molecule type" value="Genomic_DNA"/>
</dbReference>
<evidence type="ECO:0000256" key="2">
    <source>
        <dbReference type="ARBA" id="ARBA00010992"/>
    </source>
</evidence>
<dbReference type="PANTHER" id="PTHR48022">
    <property type="entry name" value="PLASTIDIC GLUCOSE TRANSPORTER 4"/>
    <property type="match status" value="1"/>
</dbReference>
<evidence type="ECO:0000256" key="6">
    <source>
        <dbReference type="ARBA" id="ARBA00023136"/>
    </source>
</evidence>
<sequence>MAPTAAKAAATAADRIQTAIDVKSYKPFYKRRNGILLYFLLSSSFLSSLASGFDGSMTNSMQLLERWQDDFGHPKGLSLGLFGASTSIGGVVPLIFFGWTGDYFGRRFGTVIGALLIICGAFVEAWAKTLAVYTGGKVILGAGASFVQTGAPVLITEMSHPKERAVVTSLYNTSVVLGFVIGAWVTFGSIRIDSVWQWRLPTLLQAVPSVYQLVLIYFSPESPRWLIAHNHEDRARELLVQFHGECDPNSELVDLEVDEIKQAIMMDRENNMSWREFFGSKANLKRIALCTAVACFSQSTGNLLISNFLDQILEDTGLKTNFQKTMVNGMVTLWQYLVSMATGLLIDRFPRRYFFLGGCGASLVTFVVWTIAAKEFSVDGSLPAGRLVIVCIFLYQAFYTVAWVNLVVTYPLEIVNYQMRAKAWTYTLLVIQCSQIFGNYVNPVGMGAIGWKFYIYICVWTFVAWLVVYFFFPETRGPTLEELALLFEGGGNVLGHNHKMSLVHSSVGLAQKEGADVEHEEKDSRGDKVN</sequence>
<feature type="transmembrane region" description="Helical" evidence="7">
    <location>
        <begin position="287"/>
        <end position="305"/>
    </location>
</feature>
<evidence type="ECO:0000313" key="10">
    <source>
        <dbReference type="Proteomes" id="UP001174694"/>
    </source>
</evidence>
<dbReference type="InterPro" id="IPR005828">
    <property type="entry name" value="MFS_sugar_transport-like"/>
</dbReference>
<dbReference type="FunFam" id="1.20.1250.20:FF:000134">
    <property type="entry name" value="MFS sugar transporter protein"/>
    <property type="match status" value="1"/>
</dbReference>
<feature type="transmembrane region" description="Helical" evidence="7">
    <location>
        <begin position="384"/>
        <end position="411"/>
    </location>
</feature>
<dbReference type="GO" id="GO:0016020">
    <property type="term" value="C:membrane"/>
    <property type="evidence" value="ECO:0007669"/>
    <property type="project" value="UniProtKB-SubCell"/>
</dbReference>
<feature type="transmembrane region" description="Helical" evidence="7">
    <location>
        <begin position="325"/>
        <end position="346"/>
    </location>
</feature>
<feature type="domain" description="Major facilitator superfamily (MFS) profile" evidence="8">
    <location>
        <begin position="40"/>
        <end position="476"/>
    </location>
</feature>
<proteinExistence type="inferred from homology"/>
<protein>
    <submittedName>
        <fullName evidence="9">MFS hexose transporter</fullName>
    </submittedName>
</protein>
<feature type="transmembrane region" description="Helical" evidence="7">
    <location>
        <begin position="423"/>
        <end position="441"/>
    </location>
</feature>
<dbReference type="PANTHER" id="PTHR48022:SF64">
    <property type="entry name" value="MAJOR FACILITATOR SUPERFAMILY (MFS) PROFILE DOMAIN-CONTAINING PROTEIN"/>
    <property type="match status" value="1"/>
</dbReference>
<evidence type="ECO:0000256" key="3">
    <source>
        <dbReference type="ARBA" id="ARBA00022448"/>
    </source>
</evidence>
<dbReference type="Gene3D" id="1.20.1250.20">
    <property type="entry name" value="MFS general substrate transporter like domains"/>
    <property type="match status" value="1"/>
</dbReference>
<dbReference type="Pfam" id="PF00083">
    <property type="entry name" value="Sugar_tr"/>
    <property type="match status" value="1"/>
</dbReference>
<feature type="transmembrane region" description="Helical" evidence="7">
    <location>
        <begin position="353"/>
        <end position="372"/>
    </location>
</feature>
<evidence type="ECO:0000256" key="4">
    <source>
        <dbReference type="ARBA" id="ARBA00022692"/>
    </source>
</evidence>
<dbReference type="Proteomes" id="UP001174694">
    <property type="component" value="Unassembled WGS sequence"/>
</dbReference>
<dbReference type="InterPro" id="IPR050360">
    <property type="entry name" value="MFS_Sugar_Transporters"/>
</dbReference>
<dbReference type="SUPFAM" id="SSF103473">
    <property type="entry name" value="MFS general substrate transporter"/>
    <property type="match status" value="1"/>
</dbReference>
<comment type="caution">
    <text evidence="9">The sequence shown here is derived from an EMBL/GenBank/DDBJ whole genome shotgun (WGS) entry which is preliminary data.</text>
</comment>
<dbReference type="InterPro" id="IPR036259">
    <property type="entry name" value="MFS_trans_sf"/>
</dbReference>
<keyword evidence="3" id="KW-0813">Transport</keyword>
<evidence type="ECO:0000313" key="9">
    <source>
        <dbReference type="EMBL" id="KAJ9130838.1"/>
    </source>
</evidence>
<accession>A0AA38R2K4</accession>
<comment type="similarity">
    <text evidence="2">Belongs to the major facilitator superfamily. Sugar transporter (TC 2.A.1.1) family.</text>
</comment>
<feature type="transmembrane region" description="Helical" evidence="7">
    <location>
        <begin position="170"/>
        <end position="192"/>
    </location>
</feature>
<feature type="transmembrane region" description="Helical" evidence="7">
    <location>
        <begin position="453"/>
        <end position="472"/>
    </location>
</feature>
<keyword evidence="4 7" id="KW-0812">Transmembrane</keyword>
<reference evidence="9" key="1">
    <citation type="submission" date="2022-07" db="EMBL/GenBank/DDBJ databases">
        <title>Fungi with potential for degradation of polypropylene.</title>
        <authorList>
            <person name="Gostincar C."/>
        </authorList>
    </citation>
    <scope>NUCLEOTIDE SEQUENCE</scope>
    <source>
        <strain evidence="9">EXF-13308</strain>
    </source>
</reference>
<dbReference type="AlphaFoldDB" id="A0AA38R2K4"/>
<keyword evidence="10" id="KW-1185">Reference proteome</keyword>
<feature type="transmembrane region" description="Helical" evidence="7">
    <location>
        <begin position="77"/>
        <end position="96"/>
    </location>
</feature>
<dbReference type="GO" id="GO:0005351">
    <property type="term" value="F:carbohydrate:proton symporter activity"/>
    <property type="evidence" value="ECO:0007669"/>
    <property type="project" value="TreeGrafter"/>
</dbReference>
<comment type="subcellular location">
    <subcellularLocation>
        <location evidence="1">Membrane</location>
        <topology evidence="1">Multi-pass membrane protein</topology>
    </subcellularLocation>
</comment>
<evidence type="ECO:0000256" key="7">
    <source>
        <dbReference type="SAM" id="Phobius"/>
    </source>
</evidence>
<feature type="transmembrane region" description="Helical" evidence="7">
    <location>
        <begin position="35"/>
        <end position="57"/>
    </location>
</feature>
<evidence type="ECO:0000256" key="5">
    <source>
        <dbReference type="ARBA" id="ARBA00022989"/>
    </source>
</evidence>
<feature type="transmembrane region" description="Helical" evidence="7">
    <location>
        <begin position="108"/>
        <end position="127"/>
    </location>
</feature>
<keyword evidence="5 7" id="KW-1133">Transmembrane helix</keyword>
<organism evidence="9 10">
    <name type="scientific">Pleurostoma richardsiae</name>
    <dbReference type="NCBI Taxonomy" id="41990"/>
    <lineage>
        <taxon>Eukaryota</taxon>
        <taxon>Fungi</taxon>
        <taxon>Dikarya</taxon>
        <taxon>Ascomycota</taxon>
        <taxon>Pezizomycotina</taxon>
        <taxon>Sordariomycetes</taxon>
        <taxon>Sordariomycetidae</taxon>
        <taxon>Calosphaeriales</taxon>
        <taxon>Pleurostomataceae</taxon>
        <taxon>Pleurostoma</taxon>
    </lineage>
</organism>
<dbReference type="InterPro" id="IPR020846">
    <property type="entry name" value="MFS_dom"/>
</dbReference>
<gene>
    <name evidence="9" type="ORF">NKR23_g12007</name>
</gene>
<dbReference type="PROSITE" id="PS50850">
    <property type="entry name" value="MFS"/>
    <property type="match status" value="1"/>
</dbReference>